<keyword evidence="1" id="KW-0812">Transmembrane</keyword>
<protein>
    <recommendedName>
        <fullName evidence="4">PepSY-associated transmembrane protein</fullName>
    </recommendedName>
</protein>
<name>A0A561PUJ4_9BACT</name>
<evidence type="ECO:0000256" key="1">
    <source>
        <dbReference type="SAM" id="Phobius"/>
    </source>
</evidence>
<feature type="transmembrane region" description="Helical" evidence="1">
    <location>
        <begin position="38"/>
        <end position="55"/>
    </location>
</feature>
<evidence type="ECO:0008006" key="4">
    <source>
        <dbReference type="Google" id="ProtNLM"/>
    </source>
</evidence>
<dbReference type="RefSeq" id="WP_145670142.1">
    <property type="nucleotide sequence ID" value="NZ_VIWO01000003.1"/>
</dbReference>
<dbReference type="AlphaFoldDB" id="A0A561PUJ4"/>
<proteinExistence type="predicted"/>
<gene>
    <name evidence="2" type="ORF">FHW36_103599</name>
</gene>
<keyword evidence="3" id="KW-1185">Reference proteome</keyword>
<sequence length="72" mass="8336">MKASVERKIIRWLHIILSIPILGYIYGPVASNPPAANAVRWVFLPVVALSGFWMWKGHWLRRKLGRRKQLAT</sequence>
<evidence type="ECO:0000313" key="3">
    <source>
        <dbReference type="Proteomes" id="UP000320811"/>
    </source>
</evidence>
<feature type="transmembrane region" description="Helical" evidence="1">
    <location>
        <begin position="9"/>
        <end position="26"/>
    </location>
</feature>
<dbReference type="OrthoDB" id="798943at2"/>
<dbReference type="EMBL" id="VIWO01000003">
    <property type="protein sequence ID" value="TWF41795.1"/>
    <property type="molecule type" value="Genomic_DNA"/>
</dbReference>
<accession>A0A561PUJ4</accession>
<organism evidence="2 3">
    <name type="scientific">Chitinophaga polysaccharea</name>
    <dbReference type="NCBI Taxonomy" id="1293035"/>
    <lineage>
        <taxon>Bacteria</taxon>
        <taxon>Pseudomonadati</taxon>
        <taxon>Bacteroidota</taxon>
        <taxon>Chitinophagia</taxon>
        <taxon>Chitinophagales</taxon>
        <taxon>Chitinophagaceae</taxon>
        <taxon>Chitinophaga</taxon>
    </lineage>
</organism>
<reference evidence="2 3" key="1">
    <citation type="submission" date="2019-06" db="EMBL/GenBank/DDBJ databases">
        <title>Sorghum-associated microbial communities from plants grown in Nebraska, USA.</title>
        <authorList>
            <person name="Schachtman D."/>
        </authorList>
    </citation>
    <scope>NUCLEOTIDE SEQUENCE [LARGE SCALE GENOMIC DNA]</scope>
    <source>
        <strain evidence="2 3">1209</strain>
    </source>
</reference>
<keyword evidence="1" id="KW-1133">Transmembrane helix</keyword>
<dbReference type="Proteomes" id="UP000320811">
    <property type="component" value="Unassembled WGS sequence"/>
</dbReference>
<evidence type="ECO:0000313" key="2">
    <source>
        <dbReference type="EMBL" id="TWF41795.1"/>
    </source>
</evidence>
<keyword evidence="1" id="KW-0472">Membrane</keyword>
<comment type="caution">
    <text evidence="2">The sequence shown here is derived from an EMBL/GenBank/DDBJ whole genome shotgun (WGS) entry which is preliminary data.</text>
</comment>